<dbReference type="RefSeq" id="WP_021947849.1">
    <property type="nucleotide sequence ID" value="NZ_JACJJG010000054.1"/>
</dbReference>
<keyword evidence="3 4" id="KW-0443">Lipid metabolism</keyword>
<keyword evidence="2 4" id="KW-0442">Lipid degradation</keyword>
<sequence>MRIDRNTGLVLEGGGMRGVFTSGVLDAFMKNELYFHYVVSVSAGACNGLSYMSRQIRRARISNIDYLARYKYIGLRHLVTQGCIFDRKLLYDDFPNTLLPYDFDAFFGNPDEFEMVTTNCLTGQACYLTEKHDRQRLLDIVKASSSLPYVCKIVDVDGVPMLDGGVVDSIPVGRAVERGHEHNVVVLTRNYGFRTTEKDRKIPHFIYKNYPKLRVALSHRCEAYNRQLAMIEELESQGRIVCIRPERPVNVGRMEKDIDKLELLYEEGLELGEKFCKEYL</sequence>
<feature type="active site" description="Proton acceptor" evidence="4">
    <location>
        <position position="163"/>
    </location>
</feature>
<comment type="caution">
    <text evidence="4">Lacks conserved residue(s) required for the propagation of feature annotation.</text>
</comment>
<evidence type="ECO:0000256" key="3">
    <source>
        <dbReference type="ARBA" id="ARBA00023098"/>
    </source>
</evidence>
<dbReference type="PROSITE" id="PS51635">
    <property type="entry name" value="PNPLA"/>
    <property type="match status" value="1"/>
</dbReference>
<feature type="active site" description="Nucleophile" evidence="4">
    <location>
        <position position="42"/>
    </location>
</feature>
<dbReference type="Gene3D" id="3.40.1090.10">
    <property type="entry name" value="Cytosolic phospholipase A2 catalytic domain"/>
    <property type="match status" value="2"/>
</dbReference>
<dbReference type="InterPro" id="IPR002641">
    <property type="entry name" value="PNPLA_dom"/>
</dbReference>
<evidence type="ECO:0000256" key="4">
    <source>
        <dbReference type="PROSITE-ProRule" id="PRU01161"/>
    </source>
</evidence>
<dbReference type="PANTHER" id="PTHR14226">
    <property type="entry name" value="NEUROPATHY TARGET ESTERASE/SWISS CHEESE D.MELANOGASTER"/>
    <property type="match status" value="1"/>
</dbReference>
<dbReference type="GO" id="GO:0016042">
    <property type="term" value="P:lipid catabolic process"/>
    <property type="evidence" value="ECO:0007669"/>
    <property type="project" value="UniProtKB-UniRule"/>
</dbReference>
<dbReference type="Proteomes" id="UP000706891">
    <property type="component" value="Unassembled WGS sequence"/>
</dbReference>
<comment type="caution">
    <text evidence="6">The sequence shown here is derived from an EMBL/GenBank/DDBJ whole genome shotgun (WGS) entry which is preliminary data.</text>
</comment>
<keyword evidence="7" id="KW-1185">Reference proteome</keyword>
<dbReference type="GO" id="GO:0016787">
    <property type="term" value="F:hydrolase activity"/>
    <property type="evidence" value="ECO:0007669"/>
    <property type="project" value="UniProtKB-UniRule"/>
</dbReference>
<keyword evidence="1 4" id="KW-0378">Hydrolase</keyword>
<dbReference type="AlphaFoldDB" id="A0A939B7W9"/>
<dbReference type="EMBL" id="JACJJG010000054">
    <property type="protein sequence ID" value="MBM6674125.1"/>
    <property type="molecule type" value="Genomic_DNA"/>
</dbReference>
<reference evidence="6" key="1">
    <citation type="submission" date="2020-08" db="EMBL/GenBank/DDBJ databases">
        <authorList>
            <person name="Cejkova D."/>
            <person name="Kubasova T."/>
            <person name="Jahodarova E."/>
            <person name="Rychlik I."/>
        </authorList>
    </citation>
    <scope>NUCLEOTIDE SEQUENCE</scope>
    <source>
        <strain evidence="6">An824</strain>
    </source>
</reference>
<dbReference type="PANTHER" id="PTHR14226:SF25">
    <property type="entry name" value="PHOSPHOESTERASE"/>
    <property type="match status" value="1"/>
</dbReference>
<feature type="short sequence motif" description="GXGXXG" evidence="4">
    <location>
        <begin position="13"/>
        <end position="18"/>
    </location>
</feature>
<dbReference type="InterPro" id="IPR050301">
    <property type="entry name" value="NTE"/>
</dbReference>
<evidence type="ECO:0000256" key="1">
    <source>
        <dbReference type="ARBA" id="ARBA00022801"/>
    </source>
</evidence>
<protein>
    <submittedName>
        <fullName evidence="6">Patatin family protein</fullName>
    </submittedName>
</protein>
<dbReference type="CDD" id="cd07208">
    <property type="entry name" value="Pat_hypo_Ecoli_yjju_like"/>
    <property type="match status" value="1"/>
</dbReference>
<name>A0A939B7W9_9BACT</name>
<dbReference type="SUPFAM" id="SSF52151">
    <property type="entry name" value="FabD/lysophospholipase-like"/>
    <property type="match status" value="1"/>
</dbReference>
<evidence type="ECO:0000256" key="2">
    <source>
        <dbReference type="ARBA" id="ARBA00022963"/>
    </source>
</evidence>
<dbReference type="InterPro" id="IPR045943">
    <property type="entry name" value="DUF6363"/>
</dbReference>
<dbReference type="InterPro" id="IPR016035">
    <property type="entry name" value="Acyl_Trfase/lysoPLipase"/>
</dbReference>
<accession>A0A939B7W9</accession>
<gene>
    <name evidence="6" type="ORF">H6A34_09580</name>
</gene>
<evidence type="ECO:0000313" key="7">
    <source>
        <dbReference type="Proteomes" id="UP000706891"/>
    </source>
</evidence>
<feature type="domain" description="PNPLA" evidence="5">
    <location>
        <begin position="9"/>
        <end position="176"/>
    </location>
</feature>
<feature type="short sequence motif" description="DGA/G" evidence="4">
    <location>
        <begin position="163"/>
        <end position="165"/>
    </location>
</feature>
<proteinExistence type="predicted"/>
<dbReference type="InterPro" id="IPR037483">
    <property type="entry name" value="YjjU-like"/>
</dbReference>
<evidence type="ECO:0000259" key="5">
    <source>
        <dbReference type="PROSITE" id="PS51635"/>
    </source>
</evidence>
<evidence type="ECO:0000313" key="6">
    <source>
        <dbReference type="EMBL" id="MBM6674125.1"/>
    </source>
</evidence>
<reference evidence="6" key="2">
    <citation type="journal article" date="2021" name="Sci. Rep.">
        <title>The distribution of antibiotic resistance genes in chicken gut microbiota commensals.</title>
        <authorList>
            <person name="Juricova H."/>
            <person name="Matiasovicova J."/>
            <person name="Kubasova T."/>
            <person name="Cejkova D."/>
            <person name="Rychlik I."/>
        </authorList>
    </citation>
    <scope>NUCLEOTIDE SEQUENCE</scope>
    <source>
        <strain evidence="6">An824</strain>
    </source>
</reference>
<organism evidence="6 7">
    <name type="scientific">Marseilla massiliensis</name>
    <dbReference type="NCBI Taxonomy" id="1841864"/>
    <lineage>
        <taxon>Bacteria</taxon>
        <taxon>Pseudomonadati</taxon>
        <taxon>Bacteroidota</taxon>
        <taxon>Bacteroidia</taxon>
        <taxon>Bacteroidales</taxon>
        <taxon>Prevotellaceae</taxon>
        <taxon>Marseilla</taxon>
    </lineage>
</organism>
<dbReference type="Pfam" id="PF01734">
    <property type="entry name" value="Patatin"/>
    <property type="match status" value="1"/>
</dbReference>
<dbReference type="Pfam" id="PF19890">
    <property type="entry name" value="DUF6363"/>
    <property type="match status" value="1"/>
</dbReference>